<feature type="domain" description="Transcription regulator PadR N-terminal" evidence="1">
    <location>
        <begin position="13"/>
        <end position="82"/>
    </location>
</feature>
<protein>
    <recommendedName>
        <fullName evidence="1">Transcription regulator PadR N-terminal domain-containing protein</fullName>
    </recommendedName>
</protein>
<dbReference type="InterPro" id="IPR005149">
    <property type="entry name" value="Tscrpt_reg_PadR_N"/>
</dbReference>
<evidence type="ECO:0000259" key="1">
    <source>
        <dbReference type="Pfam" id="PF03551"/>
    </source>
</evidence>
<keyword evidence="3" id="KW-1185">Reference proteome</keyword>
<dbReference type="Pfam" id="PF03551">
    <property type="entry name" value="PadR"/>
    <property type="match status" value="1"/>
</dbReference>
<sequence>MIFMNTRQIEYEILKRLFNKPHCGYDLYVYLELLQLVSKPSQVYKILQRMENQEIIKIHSLEPSKYGRKKKNYTITPNGERSYLKSIIWKFIDLEVLYSTSIMIETRKQIEKHPFYFPFNQGSSKSNTKILFDHSYMFYPQELYEFYDFFSTFDSQVNLYFKFQNMSYYQGIVKKFNKKNQKMQIYSENSKISNFLTYEYIFAIGFGSTKLLREKFEEPFGWLSQLQTTGTFCYIMPNESERGKSDSIDLIFTQFKHEIRRTIKELAGVSFEEELSPIPQITDEEIEQILKKYFKNILKLSIMNDLVIFLCKTWI</sequence>
<reference evidence="2" key="1">
    <citation type="submission" date="2022-09" db="EMBL/GenBank/DDBJ databases">
        <title>Actin cytoskeleton and complex cell architecture in an #Asgard archaeon.</title>
        <authorList>
            <person name="Ponce Toledo R.I."/>
            <person name="Schleper C."/>
            <person name="Rodrigues Oliveira T."/>
            <person name="Wollweber F."/>
            <person name="Xu J."/>
            <person name="Rittmann S."/>
            <person name="Klingl A."/>
            <person name="Pilhofer M."/>
        </authorList>
    </citation>
    <scope>NUCLEOTIDE SEQUENCE</scope>
    <source>
        <strain evidence="2">B-35</strain>
    </source>
</reference>
<proteinExistence type="predicted"/>
<dbReference type="Gene3D" id="1.10.10.10">
    <property type="entry name" value="Winged helix-like DNA-binding domain superfamily/Winged helix DNA-binding domain"/>
    <property type="match status" value="1"/>
</dbReference>
<dbReference type="InterPro" id="IPR036390">
    <property type="entry name" value="WH_DNA-bd_sf"/>
</dbReference>
<dbReference type="EMBL" id="CP104013">
    <property type="protein sequence ID" value="UYP47468.1"/>
    <property type="molecule type" value="Genomic_DNA"/>
</dbReference>
<dbReference type="SUPFAM" id="SSF46785">
    <property type="entry name" value="Winged helix' DNA-binding domain"/>
    <property type="match status" value="1"/>
</dbReference>
<dbReference type="Proteomes" id="UP001208689">
    <property type="component" value="Chromosome"/>
</dbReference>
<accession>A0ABY6HVB6</accession>
<gene>
    <name evidence="2" type="ORF">NEF87_003753</name>
</gene>
<evidence type="ECO:0000313" key="2">
    <source>
        <dbReference type="EMBL" id="UYP47468.1"/>
    </source>
</evidence>
<name>A0ABY6HVB6_9ARCH</name>
<organism evidence="2 3">
    <name type="scientific">Candidatus Lokiarchaeum ossiferum</name>
    <dbReference type="NCBI Taxonomy" id="2951803"/>
    <lineage>
        <taxon>Archaea</taxon>
        <taxon>Promethearchaeati</taxon>
        <taxon>Promethearchaeota</taxon>
        <taxon>Promethearchaeia</taxon>
        <taxon>Promethearchaeales</taxon>
        <taxon>Promethearchaeaceae</taxon>
        <taxon>Candidatus Lokiarchaeum</taxon>
    </lineage>
</organism>
<dbReference type="InterPro" id="IPR036388">
    <property type="entry name" value="WH-like_DNA-bd_sf"/>
</dbReference>
<evidence type="ECO:0000313" key="3">
    <source>
        <dbReference type="Proteomes" id="UP001208689"/>
    </source>
</evidence>